<dbReference type="AlphaFoldDB" id="A0A0F9G2K7"/>
<name>A0A0F9G2K7_9ZZZZ</name>
<protein>
    <submittedName>
        <fullName evidence="1">Uncharacterized protein</fullName>
    </submittedName>
</protein>
<reference evidence="1" key="1">
    <citation type="journal article" date="2015" name="Nature">
        <title>Complex archaea that bridge the gap between prokaryotes and eukaryotes.</title>
        <authorList>
            <person name="Spang A."/>
            <person name="Saw J.H."/>
            <person name="Jorgensen S.L."/>
            <person name="Zaremba-Niedzwiedzka K."/>
            <person name="Martijn J."/>
            <person name="Lind A.E."/>
            <person name="van Eijk R."/>
            <person name="Schleper C."/>
            <person name="Guy L."/>
            <person name="Ettema T.J."/>
        </authorList>
    </citation>
    <scope>NUCLEOTIDE SEQUENCE</scope>
</reference>
<feature type="non-terminal residue" evidence="1">
    <location>
        <position position="1"/>
    </location>
</feature>
<gene>
    <name evidence="1" type="ORF">LCGC14_1962090</name>
</gene>
<comment type="caution">
    <text evidence="1">The sequence shown here is derived from an EMBL/GenBank/DDBJ whole genome shotgun (WGS) entry which is preliminary data.</text>
</comment>
<proteinExistence type="predicted"/>
<accession>A0A0F9G2K7</accession>
<sequence>VIVAGSLIVIVSLTVWSFRSINKIASSGYRTARETLKERTSDK</sequence>
<dbReference type="EMBL" id="LAZR01021629">
    <property type="protein sequence ID" value="KKL84701.1"/>
    <property type="molecule type" value="Genomic_DNA"/>
</dbReference>
<evidence type="ECO:0000313" key="1">
    <source>
        <dbReference type="EMBL" id="KKL84701.1"/>
    </source>
</evidence>
<organism evidence="1">
    <name type="scientific">marine sediment metagenome</name>
    <dbReference type="NCBI Taxonomy" id="412755"/>
    <lineage>
        <taxon>unclassified sequences</taxon>
        <taxon>metagenomes</taxon>
        <taxon>ecological metagenomes</taxon>
    </lineage>
</organism>